<keyword evidence="3" id="KW-1185">Reference proteome</keyword>
<evidence type="ECO:0000256" key="1">
    <source>
        <dbReference type="SAM" id="MobiDB-lite"/>
    </source>
</evidence>
<sequence length="350" mass="36908">MPRCAACELECPLAAFSAMQRKKAELARCKRCLRDGPAETMRRHVLAAEPHVTWAAQLVSCVREVPSRAQLFAAADGNSDADWRWARGTRGLGNQSPTAGLMPPSDSEESDSEESEADALGEAMALLQHDLSLASRGAPSPQGAAWGEAAGCSLLERGSVNRGEDGSEAAAAAKPSLYVCPLSSSSAALKRDPLCPIVRKAAQQWTEEDENPPRATMAHLLSGACPGNREQARWFLRVARAQTGTAISKVAQAAPDSKDTLKTLRIAHVAALKGSRYRVLDEDGYDALAPAVGGVLPALVDDLPEKSRRDLGAGVTRNLQVVAEAATGAEALRWVEGGPASLEGVAEEEG</sequence>
<dbReference type="KEGG" id="ehx:EMIHUDRAFT_256353"/>
<dbReference type="Proteomes" id="UP000013827">
    <property type="component" value="Unassembled WGS sequence"/>
</dbReference>
<feature type="compositionally biased region" description="Acidic residues" evidence="1">
    <location>
        <begin position="106"/>
        <end position="118"/>
    </location>
</feature>
<organism evidence="2 3">
    <name type="scientific">Emiliania huxleyi (strain CCMP1516)</name>
    <dbReference type="NCBI Taxonomy" id="280463"/>
    <lineage>
        <taxon>Eukaryota</taxon>
        <taxon>Haptista</taxon>
        <taxon>Haptophyta</taxon>
        <taxon>Prymnesiophyceae</taxon>
        <taxon>Isochrysidales</taxon>
        <taxon>Noelaerhabdaceae</taxon>
        <taxon>Emiliania</taxon>
    </lineage>
</organism>
<dbReference type="AlphaFoldDB" id="A0A0D3IWX3"/>
<accession>A0A0D3IWX3</accession>
<protein>
    <recommendedName>
        <fullName evidence="4">4Fe-4S ferredoxin-type domain-containing protein</fullName>
    </recommendedName>
</protein>
<dbReference type="PaxDb" id="2903-EOD15758"/>
<evidence type="ECO:0008006" key="4">
    <source>
        <dbReference type="Google" id="ProtNLM"/>
    </source>
</evidence>
<dbReference type="HOGENOM" id="CLU_793285_0_0_1"/>
<evidence type="ECO:0000313" key="2">
    <source>
        <dbReference type="EnsemblProtists" id="EOD15758"/>
    </source>
</evidence>
<dbReference type="GeneID" id="17261908"/>
<dbReference type="EnsemblProtists" id="EOD15758">
    <property type="protein sequence ID" value="EOD15758"/>
    <property type="gene ID" value="EMIHUDRAFT_256353"/>
</dbReference>
<reference evidence="2" key="2">
    <citation type="submission" date="2024-10" db="UniProtKB">
        <authorList>
            <consortium name="EnsemblProtists"/>
        </authorList>
    </citation>
    <scope>IDENTIFICATION</scope>
</reference>
<name>A0A0D3IWX3_EMIH1</name>
<evidence type="ECO:0000313" key="3">
    <source>
        <dbReference type="Proteomes" id="UP000013827"/>
    </source>
</evidence>
<dbReference type="RefSeq" id="XP_005768187.1">
    <property type="nucleotide sequence ID" value="XM_005768130.1"/>
</dbReference>
<reference evidence="3" key="1">
    <citation type="journal article" date="2013" name="Nature">
        <title>Pan genome of the phytoplankton Emiliania underpins its global distribution.</title>
        <authorList>
            <person name="Read B.A."/>
            <person name="Kegel J."/>
            <person name="Klute M.J."/>
            <person name="Kuo A."/>
            <person name="Lefebvre S.C."/>
            <person name="Maumus F."/>
            <person name="Mayer C."/>
            <person name="Miller J."/>
            <person name="Monier A."/>
            <person name="Salamov A."/>
            <person name="Young J."/>
            <person name="Aguilar M."/>
            <person name="Claverie J.M."/>
            <person name="Frickenhaus S."/>
            <person name="Gonzalez K."/>
            <person name="Herman E.K."/>
            <person name="Lin Y.C."/>
            <person name="Napier J."/>
            <person name="Ogata H."/>
            <person name="Sarno A.F."/>
            <person name="Shmutz J."/>
            <person name="Schroeder D."/>
            <person name="de Vargas C."/>
            <person name="Verret F."/>
            <person name="von Dassow P."/>
            <person name="Valentin K."/>
            <person name="Van de Peer Y."/>
            <person name="Wheeler G."/>
            <person name="Dacks J.B."/>
            <person name="Delwiche C.F."/>
            <person name="Dyhrman S.T."/>
            <person name="Glockner G."/>
            <person name="John U."/>
            <person name="Richards T."/>
            <person name="Worden A.Z."/>
            <person name="Zhang X."/>
            <person name="Grigoriev I.V."/>
            <person name="Allen A.E."/>
            <person name="Bidle K."/>
            <person name="Borodovsky M."/>
            <person name="Bowler C."/>
            <person name="Brownlee C."/>
            <person name="Cock J.M."/>
            <person name="Elias M."/>
            <person name="Gladyshev V.N."/>
            <person name="Groth M."/>
            <person name="Guda C."/>
            <person name="Hadaegh A."/>
            <person name="Iglesias-Rodriguez M.D."/>
            <person name="Jenkins J."/>
            <person name="Jones B.M."/>
            <person name="Lawson T."/>
            <person name="Leese F."/>
            <person name="Lindquist E."/>
            <person name="Lobanov A."/>
            <person name="Lomsadze A."/>
            <person name="Malik S.B."/>
            <person name="Marsh M.E."/>
            <person name="Mackinder L."/>
            <person name="Mock T."/>
            <person name="Mueller-Roeber B."/>
            <person name="Pagarete A."/>
            <person name="Parker M."/>
            <person name="Probert I."/>
            <person name="Quesneville H."/>
            <person name="Raines C."/>
            <person name="Rensing S.A."/>
            <person name="Riano-Pachon D.M."/>
            <person name="Richier S."/>
            <person name="Rokitta S."/>
            <person name="Shiraiwa Y."/>
            <person name="Soanes D.M."/>
            <person name="van der Giezen M."/>
            <person name="Wahlund T.M."/>
            <person name="Williams B."/>
            <person name="Wilson W."/>
            <person name="Wolfe G."/>
            <person name="Wurch L.L."/>
        </authorList>
    </citation>
    <scope>NUCLEOTIDE SEQUENCE</scope>
</reference>
<proteinExistence type="predicted"/>
<feature type="region of interest" description="Disordered" evidence="1">
    <location>
        <begin position="85"/>
        <end position="118"/>
    </location>
</feature>